<keyword evidence="4" id="KW-1185">Reference proteome</keyword>
<feature type="transmembrane region" description="Helical" evidence="2">
    <location>
        <begin position="35"/>
        <end position="53"/>
    </location>
</feature>
<protein>
    <submittedName>
        <fullName evidence="3">Uncharacterized protein</fullName>
    </submittedName>
</protein>
<keyword evidence="2" id="KW-1133">Transmembrane helix</keyword>
<evidence type="ECO:0000256" key="1">
    <source>
        <dbReference type="SAM" id="MobiDB-lite"/>
    </source>
</evidence>
<name>A0AAE1CX55_9GAST</name>
<dbReference type="EMBL" id="JAWDGP010006450">
    <property type="protein sequence ID" value="KAK3741061.1"/>
    <property type="molecule type" value="Genomic_DNA"/>
</dbReference>
<evidence type="ECO:0000313" key="4">
    <source>
        <dbReference type="Proteomes" id="UP001283361"/>
    </source>
</evidence>
<comment type="caution">
    <text evidence="3">The sequence shown here is derived from an EMBL/GenBank/DDBJ whole genome shotgun (WGS) entry which is preliminary data.</text>
</comment>
<feature type="region of interest" description="Disordered" evidence="1">
    <location>
        <begin position="152"/>
        <end position="182"/>
    </location>
</feature>
<organism evidence="3 4">
    <name type="scientific">Elysia crispata</name>
    <name type="common">lettuce slug</name>
    <dbReference type="NCBI Taxonomy" id="231223"/>
    <lineage>
        <taxon>Eukaryota</taxon>
        <taxon>Metazoa</taxon>
        <taxon>Spiralia</taxon>
        <taxon>Lophotrochozoa</taxon>
        <taxon>Mollusca</taxon>
        <taxon>Gastropoda</taxon>
        <taxon>Heterobranchia</taxon>
        <taxon>Euthyneura</taxon>
        <taxon>Panpulmonata</taxon>
        <taxon>Sacoglossa</taxon>
        <taxon>Placobranchoidea</taxon>
        <taxon>Plakobranchidae</taxon>
        <taxon>Elysia</taxon>
    </lineage>
</organism>
<proteinExistence type="predicted"/>
<gene>
    <name evidence="3" type="ORF">RRG08_005751</name>
</gene>
<evidence type="ECO:0000256" key="2">
    <source>
        <dbReference type="SAM" id="Phobius"/>
    </source>
</evidence>
<keyword evidence="2" id="KW-0472">Membrane</keyword>
<feature type="compositionally biased region" description="Polar residues" evidence="1">
    <location>
        <begin position="169"/>
        <end position="182"/>
    </location>
</feature>
<accession>A0AAE1CX55</accession>
<evidence type="ECO:0000313" key="3">
    <source>
        <dbReference type="EMBL" id="KAK3741061.1"/>
    </source>
</evidence>
<feature type="transmembrane region" description="Helical" evidence="2">
    <location>
        <begin position="73"/>
        <end position="96"/>
    </location>
</feature>
<reference evidence="3" key="1">
    <citation type="journal article" date="2023" name="G3 (Bethesda)">
        <title>A reference genome for the long-term kleptoplast-retaining sea slug Elysia crispata morphotype clarki.</title>
        <authorList>
            <person name="Eastman K.E."/>
            <person name="Pendleton A.L."/>
            <person name="Shaikh M.A."/>
            <person name="Suttiyut T."/>
            <person name="Ogas R."/>
            <person name="Tomko P."/>
            <person name="Gavelis G."/>
            <person name="Widhalm J.R."/>
            <person name="Wisecaver J.H."/>
        </authorList>
    </citation>
    <scope>NUCLEOTIDE SEQUENCE</scope>
    <source>
        <strain evidence="3">ECLA1</strain>
    </source>
</reference>
<dbReference type="Proteomes" id="UP001283361">
    <property type="component" value="Unassembled WGS sequence"/>
</dbReference>
<sequence length="286" mass="31409">MFQDFFTQPPTRFIAYSFAIFEAMKSVLRTRPEKTFYMVGSVFIFLHALDMALEGNNFTTSIFAFLDTLLFELLASVAIPICLAIAAFEVSAHIFYELNIHYQLNRYGPPLIALLSILVASRPLDSFIHNIMNKTIRTLYGNSVTRTSGRFRYEAPTSSSRNSKDPSSHPASTSKPQIGTQAIDGSTRSLGVINYVSVADCFSGKKLSTFLGVQQSGSGTTGSSGAQVVCPPSLHGRHSPVACCGAWLQSPGPDKDRCLILPRWLPTGFKAILIFPSLISLIYVYI</sequence>
<keyword evidence="2" id="KW-0812">Transmembrane</keyword>
<dbReference type="AlphaFoldDB" id="A0AAE1CX55"/>